<dbReference type="CDD" id="cd07381">
    <property type="entry name" value="MPP_CapA"/>
    <property type="match status" value="1"/>
</dbReference>
<gene>
    <name evidence="5" type="ORF">AT728_34865</name>
</gene>
<protein>
    <recommendedName>
        <fullName evidence="4">Capsule synthesis protein CapA domain-containing protein</fullName>
    </recommendedName>
</protein>
<dbReference type="PANTHER" id="PTHR33393">
    <property type="entry name" value="POLYGLUTAMINE SYNTHESIS ACCESSORY PROTEIN RV0574C-RELATED"/>
    <property type="match status" value="1"/>
</dbReference>
<dbReference type="EMBL" id="LOCL01000073">
    <property type="protein sequence ID" value="KUF13626.1"/>
    <property type="molecule type" value="Genomic_DNA"/>
</dbReference>
<evidence type="ECO:0000256" key="2">
    <source>
        <dbReference type="SAM" id="MobiDB-lite"/>
    </source>
</evidence>
<evidence type="ECO:0000313" key="6">
    <source>
        <dbReference type="Proteomes" id="UP000054804"/>
    </source>
</evidence>
<feature type="domain" description="Capsule synthesis protein CapA" evidence="4">
    <location>
        <begin position="76"/>
        <end position="325"/>
    </location>
</feature>
<dbReference type="Gene3D" id="3.60.21.10">
    <property type="match status" value="1"/>
</dbReference>
<organism evidence="5 6">
    <name type="scientific">Streptomyces silvensis</name>
    <dbReference type="NCBI Taxonomy" id="1765722"/>
    <lineage>
        <taxon>Bacteria</taxon>
        <taxon>Bacillati</taxon>
        <taxon>Actinomycetota</taxon>
        <taxon>Actinomycetes</taxon>
        <taxon>Kitasatosporales</taxon>
        <taxon>Streptomycetaceae</taxon>
        <taxon>Streptomyces</taxon>
    </lineage>
</organism>
<dbReference type="InterPro" id="IPR019079">
    <property type="entry name" value="Capsule_synth_CapA"/>
</dbReference>
<keyword evidence="6" id="KW-1185">Reference proteome</keyword>
<evidence type="ECO:0000256" key="1">
    <source>
        <dbReference type="ARBA" id="ARBA00005662"/>
    </source>
</evidence>
<dbReference type="STRING" id="1765722.AT728_34865"/>
<dbReference type="SUPFAM" id="SSF56300">
    <property type="entry name" value="Metallo-dependent phosphatases"/>
    <property type="match status" value="1"/>
</dbReference>
<comment type="similarity">
    <text evidence="1">Belongs to the CapA family.</text>
</comment>
<keyword evidence="3" id="KW-0732">Signal</keyword>
<dbReference type="Proteomes" id="UP000054804">
    <property type="component" value="Unassembled WGS sequence"/>
</dbReference>
<sequence>MTQRTRPARPLRRTGRTRRAARGLAALTAVLVGVTAGCAAPKDSGRGAGTTHESAVRHPASAPSAAGGANDARAFTLVASGDVLPHTSIIRQANADAGGEGYDFAPMLAGARSVVSEADLAICHMETVYGPPGDYTGYPTFKSPPQVARALRATGYDACSTASNHTLDDGADGIHRTLAALDRAGVKHAGSGRTATEGRSPAWLRAGGAKVAQLAYTYGTNDIPLPKGKPWSVNLIDKDRVLADARAARKAGADVVVVSLHWGTEWQDAPDRQQLGLGRQLTSARTAGRPDVDLIIGTHAHVPQAYEKVNGTWIVYGMGDQIAGDMINHAGAEDPRGNQGTAGRFTFAAPERPGGRWKVAKAEFVPFWFDTDAGRVVNLNAAIDRGRDVGDLRDRIRRVVLSRGAGKDGLAMGR</sequence>
<proteinExistence type="inferred from homology"/>
<dbReference type="SMART" id="SM00854">
    <property type="entry name" value="PGA_cap"/>
    <property type="match status" value="1"/>
</dbReference>
<feature type="chain" id="PRO_5006936615" description="Capsule synthesis protein CapA domain-containing protein" evidence="3">
    <location>
        <begin position="40"/>
        <end position="414"/>
    </location>
</feature>
<dbReference type="Pfam" id="PF09587">
    <property type="entry name" value="PGA_cap"/>
    <property type="match status" value="1"/>
</dbReference>
<accession>A0A0W7WSP8</accession>
<feature type="signal peptide" evidence="3">
    <location>
        <begin position="1"/>
        <end position="39"/>
    </location>
</feature>
<dbReference type="AlphaFoldDB" id="A0A0W7WSP8"/>
<name>A0A0W7WSP8_9ACTN</name>
<dbReference type="PANTHER" id="PTHR33393:SF13">
    <property type="entry name" value="PGA BIOSYNTHESIS PROTEIN CAPA"/>
    <property type="match status" value="1"/>
</dbReference>
<evidence type="ECO:0000313" key="5">
    <source>
        <dbReference type="EMBL" id="KUF13626.1"/>
    </source>
</evidence>
<comment type="caution">
    <text evidence="5">The sequence shown here is derived from an EMBL/GenBank/DDBJ whole genome shotgun (WGS) entry which is preliminary data.</text>
</comment>
<reference evidence="5 6" key="1">
    <citation type="submission" date="2015-12" db="EMBL/GenBank/DDBJ databases">
        <title>Draft genome sequence of Streptomyces silvensis ATCC 53525, a producer of novel hormone antagonists.</title>
        <authorList>
            <person name="Johnston C.W."/>
            <person name="Li Y."/>
            <person name="Magarvey N.A."/>
        </authorList>
    </citation>
    <scope>NUCLEOTIDE SEQUENCE [LARGE SCALE GENOMIC DNA]</scope>
    <source>
        <strain evidence="5 6">ATCC 53525</strain>
    </source>
</reference>
<evidence type="ECO:0000259" key="4">
    <source>
        <dbReference type="SMART" id="SM00854"/>
    </source>
</evidence>
<evidence type="ECO:0000256" key="3">
    <source>
        <dbReference type="SAM" id="SignalP"/>
    </source>
</evidence>
<dbReference type="InterPro" id="IPR029052">
    <property type="entry name" value="Metallo-depent_PP-like"/>
</dbReference>
<dbReference type="InterPro" id="IPR052169">
    <property type="entry name" value="CW_Biosynth-Accessory"/>
</dbReference>
<feature type="region of interest" description="Disordered" evidence="2">
    <location>
        <begin position="41"/>
        <end position="67"/>
    </location>
</feature>